<accession>A0A8C4QUK0</accession>
<dbReference type="Pfam" id="PF26281">
    <property type="entry name" value="Histone_ABTB"/>
    <property type="match status" value="1"/>
</dbReference>
<evidence type="ECO:0000313" key="5">
    <source>
        <dbReference type="Proteomes" id="UP000694388"/>
    </source>
</evidence>
<name>A0A8C4QUK0_EPTBU</name>
<dbReference type="InterPro" id="IPR009072">
    <property type="entry name" value="Histone-fold"/>
</dbReference>
<dbReference type="Proteomes" id="UP000694388">
    <property type="component" value="Unplaced"/>
</dbReference>
<dbReference type="InterPro" id="IPR059008">
    <property type="entry name" value="ABTB2/3_histone"/>
</dbReference>
<evidence type="ECO:0000256" key="2">
    <source>
        <dbReference type="ARBA" id="ARBA00023043"/>
    </source>
</evidence>
<keyword evidence="1" id="KW-0677">Repeat</keyword>
<dbReference type="Gene3D" id="1.10.20.10">
    <property type="entry name" value="Histone, subunit A"/>
    <property type="match status" value="1"/>
</dbReference>
<dbReference type="InterPro" id="IPR052089">
    <property type="entry name" value="Ankyrin-BTB/POZ_domain"/>
</dbReference>
<protein>
    <recommendedName>
        <fullName evidence="3">ABTB2/3 histone-like domain-containing protein</fullName>
    </recommendedName>
</protein>
<dbReference type="Ensembl" id="ENSEBUT00000021350.1">
    <property type="protein sequence ID" value="ENSEBUP00000020774.1"/>
    <property type="gene ID" value="ENSEBUG00000012844.1"/>
</dbReference>
<evidence type="ECO:0000256" key="1">
    <source>
        <dbReference type="ARBA" id="ARBA00022737"/>
    </source>
</evidence>
<organism evidence="4 5">
    <name type="scientific">Eptatretus burgeri</name>
    <name type="common">Inshore hagfish</name>
    <dbReference type="NCBI Taxonomy" id="7764"/>
    <lineage>
        <taxon>Eukaryota</taxon>
        <taxon>Metazoa</taxon>
        <taxon>Chordata</taxon>
        <taxon>Craniata</taxon>
        <taxon>Vertebrata</taxon>
        <taxon>Cyclostomata</taxon>
        <taxon>Myxini</taxon>
        <taxon>Myxiniformes</taxon>
        <taxon>Myxinidae</taxon>
        <taxon>Eptatretinae</taxon>
        <taxon>Eptatretus</taxon>
    </lineage>
</organism>
<keyword evidence="2" id="KW-0040">ANK repeat</keyword>
<reference evidence="4" key="1">
    <citation type="submission" date="2025-05" db="UniProtKB">
        <authorList>
            <consortium name="Ensembl"/>
        </authorList>
    </citation>
    <scope>IDENTIFICATION</scope>
</reference>
<dbReference type="SUPFAM" id="SSF47113">
    <property type="entry name" value="Histone-fold"/>
    <property type="match status" value="1"/>
</dbReference>
<evidence type="ECO:0000313" key="4">
    <source>
        <dbReference type="Ensembl" id="ENSEBUP00000020774.1"/>
    </source>
</evidence>
<proteinExistence type="predicted"/>
<dbReference type="PANTHER" id="PTHR46071">
    <property type="entry name" value="ANKYRIN REPEAT AND BTB/POZ DOMAIN-CONTAINING"/>
    <property type="match status" value="1"/>
</dbReference>
<dbReference type="GeneTree" id="ENSGT00940000176036"/>
<dbReference type="GO" id="GO:0046982">
    <property type="term" value="F:protein heterodimerization activity"/>
    <property type="evidence" value="ECO:0007669"/>
    <property type="project" value="InterPro"/>
</dbReference>
<dbReference type="PANTHER" id="PTHR46071:SF2">
    <property type="entry name" value="ANKYRIN REPEAT AND BTB_POZ DOMAIN-CONTAINING PROTEIN 2-LIKE PROTEIN"/>
    <property type="match status" value="1"/>
</dbReference>
<dbReference type="Ensembl" id="ENSEBUT00000021361.1">
    <property type="protein sequence ID" value="ENSEBUP00000020784.1"/>
    <property type="gene ID" value="ENSEBUG00000012844.1"/>
</dbReference>
<dbReference type="AlphaFoldDB" id="A0A8C4QUK0"/>
<evidence type="ECO:0000259" key="3">
    <source>
        <dbReference type="Pfam" id="PF26281"/>
    </source>
</evidence>
<sequence>MPGDREHKQRVGGDGAEIEDQEHIEIWSHHQTLPPNHLHSSQTSIFEPFQLPKLSYLPWSRAEVIRALEGTGKAHSQKIVHQLAKLAHRPLIRLTYEAGRLASMFSCCSEEEIRGAVTLVLSPGLVKRCLAAISRALSLFLMSTGEQRRRDKTSRCGLLALSPGHFFRWMQDSIPGCRLTERAAVALAACMEVLLAELQRQGEPRGTGPIWPLIQSFEYLITEQGLNGELVLPDDWMALGEDGRWKGKLKDVDQNGAGELAEYRSVQQACRTTCVASKAELGALLAQVSRLVAQIMPGPSGRMCDHPTWRPAALHALYHHLYCARAHVLQPPVVSLTQEIPLALRPPLWRWVWIAVCHATCRRAASVEAGDVAQASRLLLPGHSCPPARLEYERNGYFIVNWQ</sequence>
<keyword evidence="5" id="KW-1185">Reference proteome</keyword>
<feature type="domain" description="ABTB2/3 histone-like" evidence="3">
    <location>
        <begin position="58"/>
        <end position="189"/>
    </location>
</feature>
<dbReference type="OMA" id="WIAVCHA"/>